<gene>
    <name evidence="5" type="ORF">EDC61_11935</name>
</gene>
<sequence>MLDNPGLRLKPGMYANVTVFGGKGEEAVLVPTEAVIQTGQRALVLVAQGEGRYAPVAVKTGMESEGKTAILAGLSGGEQVVTSGQFLIESEANLRGALARLGAPQANAAEPQAKGAEVYTGRGRIEQVDAKTGELEMTHEPIPALKWPAMTMGFAVRDAKILQGLKPGQRVDFDLVREGEGFVVVAIRPAKGGGK</sequence>
<dbReference type="Gene3D" id="2.40.50.320">
    <property type="entry name" value="Copper binding periplasmic protein CusF"/>
    <property type="match status" value="1"/>
</dbReference>
<dbReference type="GO" id="GO:0015679">
    <property type="term" value="P:plasma membrane copper ion transport"/>
    <property type="evidence" value="ECO:0007669"/>
    <property type="project" value="TreeGrafter"/>
</dbReference>
<keyword evidence="6" id="KW-1185">Reference proteome</keyword>
<dbReference type="GO" id="GO:0046914">
    <property type="term" value="F:transition metal ion binding"/>
    <property type="evidence" value="ECO:0007669"/>
    <property type="project" value="TreeGrafter"/>
</dbReference>
<dbReference type="InterPro" id="IPR058649">
    <property type="entry name" value="CzcB_C"/>
</dbReference>
<dbReference type="Pfam" id="PF25975">
    <property type="entry name" value="CzcB_C"/>
    <property type="match status" value="1"/>
</dbReference>
<dbReference type="InterPro" id="IPR021647">
    <property type="entry name" value="CusF_Ec"/>
</dbReference>
<keyword evidence="2" id="KW-0732">Signal</keyword>
<evidence type="ECO:0000256" key="3">
    <source>
        <dbReference type="ARBA" id="ARBA00023065"/>
    </source>
</evidence>
<feature type="domain" description="CzcB-like C-terminal circularly permuted SH3-like" evidence="4">
    <location>
        <begin position="28"/>
        <end position="88"/>
    </location>
</feature>
<dbReference type="GO" id="GO:0060003">
    <property type="term" value="P:copper ion export"/>
    <property type="evidence" value="ECO:0007669"/>
    <property type="project" value="TreeGrafter"/>
</dbReference>
<dbReference type="FunFam" id="2.40.420.20:FF:000003">
    <property type="entry name" value="Cation efflux system protein cusB"/>
    <property type="match status" value="1"/>
</dbReference>
<dbReference type="InterPro" id="IPR051909">
    <property type="entry name" value="MFP_Cation_Efflux"/>
</dbReference>
<dbReference type="EMBL" id="SLZY01000019">
    <property type="protein sequence ID" value="TCS69735.1"/>
    <property type="molecule type" value="Genomic_DNA"/>
</dbReference>
<reference evidence="5 6" key="1">
    <citation type="submission" date="2019-03" db="EMBL/GenBank/DDBJ databases">
        <title>Genomic Encyclopedia of Type Strains, Phase IV (KMG-IV): sequencing the most valuable type-strain genomes for metagenomic binning, comparative biology and taxonomic classification.</title>
        <authorList>
            <person name="Goeker M."/>
        </authorList>
    </citation>
    <scope>NUCLEOTIDE SEQUENCE [LARGE SCALE GENOMIC DNA]</scope>
    <source>
        <strain evidence="5 6">DSM 103923</strain>
    </source>
</reference>
<dbReference type="OrthoDB" id="9180744at2"/>
<proteinExistence type="predicted"/>
<evidence type="ECO:0000256" key="1">
    <source>
        <dbReference type="ARBA" id="ARBA00022448"/>
    </source>
</evidence>
<evidence type="ECO:0000313" key="6">
    <source>
        <dbReference type="Proteomes" id="UP000295135"/>
    </source>
</evidence>
<dbReference type="Proteomes" id="UP000295135">
    <property type="component" value="Unassembled WGS sequence"/>
</dbReference>
<comment type="caution">
    <text evidence="5">The sequence shown here is derived from an EMBL/GenBank/DDBJ whole genome shotgun (WGS) entry which is preliminary data.</text>
</comment>
<dbReference type="PANTHER" id="PTHR30097:SF15">
    <property type="entry name" value="CATION EFFLUX SYSTEM PROTEIN CUSB"/>
    <property type="match status" value="1"/>
</dbReference>
<dbReference type="AlphaFoldDB" id="A0A4R3JRN9"/>
<dbReference type="Pfam" id="PF11604">
    <property type="entry name" value="CusF_Ec"/>
    <property type="match status" value="1"/>
</dbReference>
<dbReference type="Gene3D" id="2.40.420.20">
    <property type="match status" value="1"/>
</dbReference>
<protein>
    <submittedName>
        <fullName evidence="5">Cu/Ag efflux protein CusF</fullName>
    </submittedName>
</protein>
<evidence type="ECO:0000259" key="4">
    <source>
        <dbReference type="Pfam" id="PF25975"/>
    </source>
</evidence>
<evidence type="ECO:0000256" key="2">
    <source>
        <dbReference type="ARBA" id="ARBA00022729"/>
    </source>
</evidence>
<dbReference type="PANTHER" id="PTHR30097">
    <property type="entry name" value="CATION EFFLUX SYSTEM PROTEIN CUSB"/>
    <property type="match status" value="1"/>
</dbReference>
<keyword evidence="3" id="KW-0406">Ion transport</keyword>
<organism evidence="5 6">
    <name type="scientific">Sulfuritortus calidifontis</name>
    <dbReference type="NCBI Taxonomy" id="1914471"/>
    <lineage>
        <taxon>Bacteria</taxon>
        <taxon>Pseudomonadati</taxon>
        <taxon>Pseudomonadota</taxon>
        <taxon>Betaproteobacteria</taxon>
        <taxon>Nitrosomonadales</taxon>
        <taxon>Thiobacillaceae</taxon>
        <taxon>Sulfuritortus</taxon>
    </lineage>
</organism>
<accession>A0A4R3JRN9</accession>
<keyword evidence="1" id="KW-0813">Transport</keyword>
<evidence type="ECO:0000313" key="5">
    <source>
        <dbReference type="EMBL" id="TCS69735.1"/>
    </source>
</evidence>
<dbReference type="GO" id="GO:0030288">
    <property type="term" value="C:outer membrane-bounded periplasmic space"/>
    <property type="evidence" value="ECO:0007669"/>
    <property type="project" value="TreeGrafter"/>
</dbReference>
<name>A0A4R3JRN9_9PROT</name>
<dbReference type="InterPro" id="IPR042230">
    <property type="entry name" value="CusF_sf"/>
</dbReference>